<feature type="transmembrane region" description="Helical" evidence="1">
    <location>
        <begin position="12"/>
        <end position="39"/>
    </location>
</feature>
<keyword evidence="1" id="KW-0472">Membrane</keyword>
<comment type="caution">
    <text evidence="2">The sequence shown here is derived from an EMBL/GenBank/DDBJ whole genome shotgun (WGS) entry which is preliminary data.</text>
</comment>
<proteinExistence type="predicted"/>
<evidence type="ECO:0000256" key="1">
    <source>
        <dbReference type="SAM" id="Phobius"/>
    </source>
</evidence>
<accession>A0ABS2D2I6</accession>
<dbReference type="EMBL" id="JAFEMC010000001">
    <property type="protein sequence ID" value="MBM6575142.1"/>
    <property type="molecule type" value="Genomic_DNA"/>
</dbReference>
<name>A0ABS2D2I6_9SPHN</name>
<keyword evidence="1" id="KW-1133">Transmembrane helix</keyword>
<reference evidence="2 3" key="1">
    <citation type="submission" date="2020-12" db="EMBL/GenBank/DDBJ databases">
        <title>Sphingomonas sp.</title>
        <authorList>
            <person name="Kim M.K."/>
        </authorList>
    </citation>
    <scope>NUCLEOTIDE SEQUENCE [LARGE SCALE GENOMIC DNA]</scope>
    <source>
        <strain evidence="2 3">BT552</strain>
    </source>
</reference>
<dbReference type="RefSeq" id="WP_204193743.1">
    <property type="nucleotide sequence ID" value="NZ_JAFEMC010000001.1"/>
</dbReference>
<feature type="transmembrane region" description="Helical" evidence="1">
    <location>
        <begin position="45"/>
        <end position="64"/>
    </location>
</feature>
<evidence type="ECO:0000313" key="3">
    <source>
        <dbReference type="Proteomes" id="UP000763641"/>
    </source>
</evidence>
<sequence length="162" mass="17528">MDDGVAFTCHRAIAPMMWVAVTLSLVELVVVHALLAVWWPRVATVLSLASVTAIGWLVWAIGTLRSRPSVVAHNAALLRAGAIKRVTVPIAAIDSLHPGGWTDAEVKARATLNLALIAWPNVVVRLREPIMLGRRRIDAIAHRLDDPDGFAAALERVRAADD</sequence>
<organism evidence="2 3">
    <name type="scientific">Sphingomonas longa</name>
    <dbReference type="NCBI Taxonomy" id="2778730"/>
    <lineage>
        <taxon>Bacteria</taxon>
        <taxon>Pseudomonadati</taxon>
        <taxon>Pseudomonadota</taxon>
        <taxon>Alphaproteobacteria</taxon>
        <taxon>Sphingomonadales</taxon>
        <taxon>Sphingomonadaceae</taxon>
        <taxon>Sphingomonas</taxon>
    </lineage>
</organism>
<keyword evidence="3" id="KW-1185">Reference proteome</keyword>
<evidence type="ECO:0000313" key="2">
    <source>
        <dbReference type="EMBL" id="MBM6575142.1"/>
    </source>
</evidence>
<protein>
    <recommendedName>
        <fullName evidence="4">DUF304 domain-containing protein</fullName>
    </recommendedName>
</protein>
<dbReference type="Proteomes" id="UP000763641">
    <property type="component" value="Unassembled WGS sequence"/>
</dbReference>
<keyword evidence="1" id="KW-0812">Transmembrane</keyword>
<evidence type="ECO:0008006" key="4">
    <source>
        <dbReference type="Google" id="ProtNLM"/>
    </source>
</evidence>
<gene>
    <name evidence="2" type="ORF">ILT43_02060</name>
</gene>